<dbReference type="EMBL" id="UINC01075369">
    <property type="protein sequence ID" value="SVC13479.1"/>
    <property type="molecule type" value="Genomic_DNA"/>
</dbReference>
<dbReference type="AlphaFoldDB" id="A0A382JP29"/>
<accession>A0A382JP29</accession>
<feature type="non-terminal residue" evidence="1">
    <location>
        <position position="1"/>
    </location>
</feature>
<sequence length="26" mass="2919">TAIMMPVTYYLFSVLNVGKNMNNAVQ</sequence>
<organism evidence="1">
    <name type="scientific">marine metagenome</name>
    <dbReference type="NCBI Taxonomy" id="408172"/>
    <lineage>
        <taxon>unclassified sequences</taxon>
        <taxon>metagenomes</taxon>
        <taxon>ecological metagenomes</taxon>
    </lineage>
</organism>
<evidence type="ECO:0000313" key="1">
    <source>
        <dbReference type="EMBL" id="SVC13479.1"/>
    </source>
</evidence>
<reference evidence="1" key="1">
    <citation type="submission" date="2018-05" db="EMBL/GenBank/DDBJ databases">
        <authorList>
            <person name="Lanie J.A."/>
            <person name="Ng W.-L."/>
            <person name="Kazmierczak K.M."/>
            <person name="Andrzejewski T.M."/>
            <person name="Davidsen T.M."/>
            <person name="Wayne K.J."/>
            <person name="Tettelin H."/>
            <person name="Glass J.I."/>
            <person name="Rusch D."/>
            <person name="Podicherti R."/>
            <person name="Tsui H.-C.T."/>
            <person name="Winkler M.E."/>
        </authorList>
    </citation>
    <scope>NUCLEOTIDE SEQUENCE</scope>
</reference>
<gene>
    <name evidence="1" type="ORF">METZ01_LOCUS266333</name>
</gene>
<name>A0A382JP29_9ZZZZ</name>
<proteinExistence type="predicted"/>
<protein>
    <submittedName>
        <fullName evidence="1">Uncharacterized protein</fullName>
    </submittedName>
</protein>